<feature type="domain" description="DUF7487" evidence="1">
    <location>
        <begin position="76"/>
        <end position="130"/>
    </location>
</feature>
<comment type="caution">
    <text evidence="2">The sequence shown here is derived from an EMBL/GenBank/DDBJ whole genome shotgun (WGS) entry which is preliminary data.</text>
</comment>
<feature type="non-terminal residue" evidence="2">
    <location>
        <position position="131"/>
    </location>
</feature>
<dbReference type="Pfam" id="PF24308">
    <property type="entry name" value="DUF7487"/>
    <property type="match status" value="1"/>
</dbReference>
<accession>A0A0F9LFW4</accession>
<protein>
    <recommendedName>
        <fullName evidence="1">DUF7487 domain-containing protein</fullName>
    </recommendedName>
</protein>
<organism evidence="2">
    <name type="scientific">marine sediment metagenome</name>
    <dbReference type="NCBI Taxonomy" id="412755"/>
    <lineage>
        <taxon>unclassified sequences</taxon>
        <taxon>metagenomes</taxon>
        <taxon>ecological metagenomes</taxon>
    </lineage>
</organism>
<evidence type="ECO:0000259" key="1">
    <source>
        <dbReference type="Pfam" id="PF24308"/>
    </source>
</evidence>
<dbReference type="EMBL" id="LAZR01006221">
    <property type="protein sequence ID" value="KKM93789.1"/>
    <property type="molecule type" value="Genomic_DNA"/>
</dbReference>
<evidence type="ECO:0000313" key="2">
    <source>
        <dbReference type="EMBL" id="KKM93789.1"/>
    </source>
</evidence>
<proteinExistence type="predicted"/>
<name>A0A0F9LFW4_9ZZZZ</name>
<gene>
    <name evidence="2" type="ORF">LCGC14_1204780</name>
</gene>
<reference evidence="2" key="1">
    <citation type="journal article" date="2015" name="Nature">
        <title>Complex archaea that bridge the gap between prokaryotes and eukaryotes.</title>
        <authorList>
            <person name="Spang A."/>
            <person name="Saw J.H."/>
            <person name="Jorgensen S.L."/>
            <person name="Zaremba-Niedzwiedzka K."/>
            <person name="Martijn J."/>
            <person name="Lind A.E."/>
            <person name="van Eijk R."/>
            <person name="Schleper C."/>
            <person name="Guy L."/>
            <person name="Ettema T.J."/>
        </authorList>
    </citation>
    <scope>NUCLEOTIDE SEQUENCE</scope>
</reference>
<sequence length="131" mass="15432">MLHRRLDKNTVCKKMKKSKDLIGKQFGNWKVIGFSHKDKNRNRYWKCVCICKKEKTIFCGSLERGLSKSCGCSTNEIKKKTNNTKYGVDWGFSDEGVKQKIKQTNINKYGVEYPIQLERIKQKMKNTNFKR</sequence>
<dbReference type="InterPro" id="IPR055910">
    <property type="entry name" value="DUF7487"/>
</dbReference>
<dbReference type="AlphaFoldDB" id="A0A0F9LFW4"/>